<evidence type="ECO:0000313" key="1">
    <source>
        <dbReference type="EMBL" id="NME52636.1"/>
    </source>
</evidence>
<name>A0A848CGT2_9BACT</name>
<organism evidence="1 2">
    <name type="scientific">Desulfovibrio piger</name>
    <dbReference type="NCBI Taxonomy" id="901"/>
    <lineage>
        <taxon>Bacteria</taxon>
        <taxon>Pseudomonadati</taxon>
        <taxon>Thermodesulfobacteriota</taxon>
        <taxon>Desulfovibrionia</taxon>
        <taxon>Desulfovibrionales</taxon>
        <taxon>Desulfovibrionaceae</taxon>
        <taxon>Desulfovibrio</taxon>
    </lineage>
</organism>
<dbReference type="EMBL" id="JABAFY010000033">
    <property type="protein sequence ID" value="NME52636.1"/>
    <property type="molecule type" value="Genomic_DNA"/>
</dbReference>
<sequence>MAQAVPVDLLKTPVPADVACGGAVDEAATLKAVQHWVLLCNNELSAIDKNDERRIMGYLLDMKVDYLSHLRRHSVKEKISELVEPVLQRWVQQALMKKGSLTPADQKLLAYLGSLALVPTMEEGLAYLRLDYAAFYKHVHFSPAARAFVDVLVSQPMSDEDLGGEEYYKYWPHLHMAEWAAQLEKFLRAHAGNPYAPDALKRYHSIVDLMFFKSVPSRGPNGVIDRWNWQKNEILGPLAQTYQGTLTGRLIGDFIAAVDANGQKAPQGLKQRFAALIDAELAPKKGADAATAPAAQVSFYEGQGVINNKIPVALWFDSREGIVSGEIVYTATKARKPIRILGREEADGAFRLYEMLPNGDISGTITGTLTDGVLSGTWTGRPRMIEKSEGKYNFKSGKQFPIKISAVKRTHAPYDWIFDAANASGTYAYSVGDKCDDGTVNLRINNDGTVRYRIIGLTGAPFYRTACFPEDALSGETGVARLHGNRILIEEDANCAIEIALYSDFLVSSYVDGKVCRHRVGDGATAEGLFLKRR</sequence>
<gene>
    <name evidence="1" type="ORF">HF854_08920</name>
</gene>
<reference evidence="1 2" key="1">
    <citation type="submission" date="2020-04" db="EMBL/GenBank/DDBJ databases">
        <authorList>
            <person name="Hitch T.C.A."/>
            <person name="Wylensek D."/>
            <person name="Clavel T."/>
        </authorList>
    </citation>
    <scope>NUCLEOTIDE SEQUENCE [LARGE SCALE GENOMIC DNA]</scope>
    <source>
        <strain evidence="1 2">PG-251-APC-1</strain>
    </source>
</reference>
<dbReference type="AlphaFoldDB" id="A0A848CGT2"/>
<dbReference type="Proteomes" id="UP000522333">
    <property type="component" value="Unassembled WGS sequence"/>
</dbReference>
<accession>A0A848CGT2</accession>
<protein>
    <submittedName>
        <fullName evidence="1">Uncharacterized protein</fullName>
    </submittedName>
</protein>
<proteinExistence type="predicted"/>
<dbReference type="RefSeq" id="WP_168935967.1">
    <property type="nucleotide sequence ID" value="NZ_JABAFY010000033.1"/>
</dbReference>
<comment type="caution">
    <text evidence="1">The sequence shown here is derived from an EMBL/GenBank/DDBJ whole genome shotgun (WGS) entry which is preliminary data.</text>
</comment>
<evidence type="ECO:0000313" key="2">
    <source>
        <dbReference type="Proteomes" id="UP000522333"/>
    </source>
</evidence>